<reference evidence="2" key="1">
    <citation type="submission" date="2025-08" db="UniProtKB">
        <authorList>
            <consortium name="RefSeq"/>
        </authorList>
    </citation>
    <scope>IDENTIFICATION</scope>
    <source>
        <tissue evidence="2">Leaves</tissue>
    </source>
</reference>
<gene>
    <name evidence="2" type="primary">LOC140008114</name>
</gene>
<dbReference type="GeneID" id="140008114"/>
<dbReference type="RefSeq" id="XP_071907800.1">
    <property type="nucleotide sequence ID" value="XM_072051699.1"/>
</dbReference>
<protein>
    <submittedName>
        <fullName evidence="2">Gamma-tocopherol methyltransferase, chloroplastic-like</fullName>
    </submittedName>
</protein>
<organism evidence="1 2">
    <name type="scientific">Coffea arabica</name>
    <name type="common">Arabian coffee</name>
    <dbReference type="NCBI Taxonomy" id="13443"/>
    <lineage>
        <taxon>Eukaryota</taxon>
        <taxon>Viridiplantae</taxon>
        <taxon>Streptophyta</taxon>
        <taxon>Embryophyta</taxon>
        <taxon>Tracheophyta</taxon>
        <taxon>Spermatophyta</taxon>
        <taxon>Magnoliopsida</taxon>
        <taxon>eudicotyledons</taxon>
        <taxon>Gunneridae</taxon>
        <taxon>Pentapetalae</taxon>
        <taxon>asterids</taxon>
        <taxon>lamiids</taxon>
        <taxon>Gentianales</taxon>
        <taxon>Rubiaceae</taxon>
        <taxon>Ixoroideae</taxon>
        <taxon>Gardenieae complex</taxon>
        <taxon>Bertiereae - Coffeeae clade</taxon>
        <taxon>Coffeeae</taxon>
        <taxon>Coffea</taxon>
    </lineage>
</organism>
<keyword evidence="1" id="KW-1185">Reference proteome</keyword>
<sequence>MDTKGKTESEKMNMAIATAYDVHSKILEEIAGDHFHIGFHDSSTIVPGSDVHSAQTRTIEAALRFASASEDPSKKPRSILMLDAALVAAPGT</sequence>
<name>A0ABM4UKJ7_COFAR</name>
<evidence type="ECO:0000313" key="1">
    <source>
        <dbReference type="Proteomes" id="UP001652660"/>
    </source>
</evidence>
<evidence type="ECO:0000313" key="2">
    <source>
        <dbReference type="RefSeq" id="XP_071907800.1"/>
    </source>
</evidence>
<dbReference type="Proteomes" id="UP001652660">
    <property type="component" value="Chromosome 6c"/>
</dbReference>
<proteinExistence type="predicted"/>
<accession>A0ABM4UKJ7</accession>